<organism evidence="2 3">
    <name type="scientific">Acrobeloides nanus</name>
    <dbReference type="NCBI Taxonomy" id="290746"/>
    <lineage>
        <taxon>Eukaryota</taxon>
        <taxon>Metazoa</taxon>
        <taxon>Ecdysozoa</taxon>
        <taxon>Nematoda</taxon>
        <taxon>Chromadorea</taxon>
        <taxon>Rhabditida</taxon>
        <taxon>Tylenchina</taxon>
        <taxon>Cephalobomorpha</taxon>
        <taxon>Cephaloboidea</taxon>
        <taxon>Cephalobidae</taxon>
        <taxon>Acrobeloides</taxon>
    </lineage>
</organism>
<evidence type="ECO:0000313" key="3">
    <source>
        <dbReference type="WBParaSite" id="ACRNAN_scaffold4205.g32813.t1"/>
    </source>
</evidence>
<name>A0A914DXJ6_9BILA</name>
<evidence type="ECO:0000256" key="1">
    <source>
        <dbReference type="SAM" id="Phobius"/>
    </source>
</evidence>
<dbReference type="Proteomes" id="UP000887540">
    <property type="component" value="Unplaced"/>
</dbReference>
<keyword evidence="1" id="KW-0812">Transmembrane</keyword>
<dbReference type="AlphaFoldDB" id="A0A914DXJ6"/>
<protein>
    <submittedName>
        <fullName evidence="3">Uncharacterized protein</fullName>
    </submittedName>
</protein>
<keyword evidence="2" id="KW-1185">Reference proteome</keyword>
<reference evidence="3" key="1">
    <citation type="submission" date="2022-11" db="UniProtKB">
        <authorList>
            <consortium name="WormBaseParasite"/>
        </authorList>
    </citation>
    <scope>IDENTIFICATION</scope>
</reference>
<keyword evidence="1" id="KW-0472">Membrane</keyword>
<dbReference type="WBParaSite" id="ACRNAN_scaffold4205.g32813.t1">
    <property type="protein sequence ID" value="ACRNAN_scaffold4205.g32813.t1"/>
    <property type="gene ID" value="ACRNAN_scaffold4205.g32813"/>
</dbReference>
<keyword evidence="1" id="KW-1133">Transmembrane helix</keyword>
<evidence type="ECO:0000313" key="2">
    <source>
        <dbReference type="Proteomes" id="UP000887540"/>
    </source>
</evidence>
<feature type="transmembrane region" description="Helical" evidence="1">
    <location>
        <begin position="12"/>
        <end position="36"/>
    </location>
</feature>
<proteinExistence type="predicted"/>
<accession>A0A914DXJ6</accession>
<feature type="transmembrane region" description="Helical" evidence="1">
    <location>
        <begin position="48"/>
        <end position="74"/>
    </location>
</feature>
<sequence length="179" mass="20327">MIHDALPDEEPFSSVAASILILFFAGPPLFLIYVWLTSTDDEWDLELLYFLLIIVGGFLLLLCACWCITFFLFLENKTQAKKSGTYVKKPKELVYWSRYHGYIERPEKPKKVKDSPNIMAGKRVSIRVPGTRSTTIMPSPQSMSSPKSMNLDTKGIDLANGRPYHLTVSENFISMLDIV</sequence>